<name>A0A4V2NW50_9ACTN</name>
<dbReference type="GO" id="GO:0004833">
    <property type="term" value="F:L-tryptophan 2,3-dioxygenase activity"/>
    <property type="evidence" value="ECO:0007669"/>
    <property type="project" value="InterPro"/>
</dbReference>
<reference evidence="1 2" key="1">
    <citation type="submission" date="2019-03" db="EMBL/GenBank/DDBJ databases">
        <title>Whole genome sequence of a novel Rubrobacter taiwanensis strain, isolated from Yellowstone National Park.</title>
        <authorList>
            <person name="Freed S."/>
            <person name="Ramaley R.F."/>
            <person name="Kyndt J.A."/>
        </authorList>
    </citation>
    <scope>NUCLEOTIDE SEQUENCE [LARGE SCALE GENOMIC DNA]</scope>
    <source>
        <strain evidence="1 2">Yellowstone</strain>
    </source>
</reference>
<keyword evidence="2" id="KW-1185">Reference proteome</keyword>
<dbReference type="Proteomes" id="UP000295244">
    <property type="component" value="Unassembled WGS sequence"/>
</dbReference>
<dbReference type="EMBL" id="SKBU01000019">
    <property type="protein sequence ID" value="TCJ16032.1"/>
    <property type="molecule type" value="Genomic_DNA"/>
</dbReference>
<sequence length="315" mass="36067">MIRRFGGLCFARSGVECFRSASPRAGGVRTARIGKGAPGMHRLSCGHVVSEPGQTHYCSYLRLQEMLSLQPAPEELRHPDEHLFVITHQAFELWFAQLRFDLERIVVALRDDDVPLATWLVRRCVAILKLFSPMMRVLETMSPSDFFAFREHLAPASGTESSQWHEVELLAGLRDEGFRRFLEAEPSGDPERGVPSKLWTDRLEELWNRPSVASELRRLFERRGVGPADIYVVAPEKNPHGDLMLLAEALLDFDEEFRIWRFAHARTAQREIGPDTEGTGHTSGVSYLDRVATGRADFFPELWRAREELWERRRG</sequence>
<protein>
    <recommendedName>
        <fullName evidence="3">Tryptophan 2,3-dioxygenase</fullName>
    </recommendedName>
</protein>
<organism evidence="1 2">
    <name type="scientific">Rubrobacter taiwanensis</name>
    <dbReference type="NCBI Taxonomy" id="185139"/>
    <lineage>
        <taxon>Bacteria</taxon>
        <taxon>Bacillati</taxon>
        <taxon>Actinomycetota</taxon>
        <taxon>Rubrobacteria</taxon>
        <taxon>Rubrobacterales</taxon>
        <taxon>Rubrobacteraceae</taxon>
        <taxon>Rubrobacter</taxon>
    </lineage>
</organism>
<dbReference type="GO" id="GO:0019441">
    <property type="term" value="P:L-tryptophan catabolic process to kynurenine"/>
    <property type="evidence" value="ECO:0007669"/>
    <property type="project" value="InterPro"/>
</dbReference>
<dbReference type="PANTHER" id="PTHR10138:SF0">
    <property type="entry name" value="TRYPTOPHAN 2,3-DIOXYGENASE"/>
    <property type="match status" value="1"/>
</dbReference>
<dbReference type="GO" id="GO:0019442">
    <property type="term" value="P:L-tryptophan catabolic process to acetyl-CoA"/>
    <property type="evidence" value="ECO:0007669"/>
    <property type="project" value="TreeGrafter"/>
</dbReference>
<gene>
    <name evidence="1" type="ORF">E0L93_11145</name>
</gene>
<dbReference type="GO" id="GO:0020037">
    <property type="term" value="F:heme binding"/>
    <property type="evidence" value="ECO:0007669"/>
    <property type="project" value="InterPro"/>
</dbReference>
<proteinExistence type="predicted"/>
<dbReference type="Gene3D" id="1.20.58.480">
    <property type="match status" value="1"/>
</dbReference>
<dbReference type="SUPFAM" id="SSF140959">
    <property type="entry name" value="Indolic compounds 2,3-dioxygenase-like"/>
    <property type="match status" value="1"/>
</dbReference>
<comment type="caution">
    <text evidence="1">The sequence shown here is derived from an EMBL/GenBank/DDBJ whole genome shotgun (WGS) entry which is preliminary data.</text>
</comment>
<accession>A0A4V2NW50</accession>
<evidence type="ECO:0008006" key="3">
    <source>
        <dbReference type="Google" id="ProtNLM"/>
    </source>
</evidence>
<dbReference type="AlphaFoldDB" id="A0A4V2NW50"/>
<evidence type="ECO:0000313" key="2">
    <source>
        <dbReference type="Proteomes" id="UP000295244"/>
    </source>
</evidence>
<dbReference type="InterPro" id="IPR004981">
    <property type="entry name" value="Trp_2_3_dOase"/>
</dbReference>
<dbReference type="GO" id="GO:0046872">
    <property type="term" value="F:metal ion binding"/>
    <property type="evidence" value="ECO:0007669"/>
    <property type="project" value="InterPro"/>
</dbReference>
<dbReference type="PANTHER" id="PTHR10138">
    <property type="entry name" value="TRYPTOPHAN 2,3-DIOXYGENASE"/>
    <property type="match status" value="1"/>
</dbReference>
<dbReference type="InterPro" id="IPR037217">
    <property type="entry name" value="Trp/Indoleamine_2_3_dOase-like"/>
</dbReference>
<dbReference type="Pfam" id="PF03301">
    <property type="entry name" value="Trp_dioxygenase"/>
    <property type="match status" value="2"/>
</dbReference>
<evidence type="ECO:0000313" key="1">
    <source>
        <dbReference type="EMBL" id="TCJ16032.1"/>
    </source>
</evidence>
<dbReference type="OrthoDB" id="9776847at2"/>